<organism evidence="2 3">
    <name type="scientific">Ruania alba</name>
    <dbReference type="NCBI Taxonomy" id="648782"/>
    <lineage>
        <taxon>Bacteria</taxon>
        <taxon>Bacillati</taxon>
        <taxon>Actinomycetota</taxon>
        <taxon>Actinomycetes</taxon>
        <taxon>Micrococcales</taxon>
        <taxon>Ruaniaceae</taxon>
        <taxon>Ruania</taxon>
    </lineage>
</organism>
<evidence type="ECO:0000313" key="3">
    <source>
        <dbReference type="Proteomes" id="UP000199220"/>
    </source>
</evidence>
<evidence type="ECO:0000313" key="2">
    <source>
        <dbReference type="EMBL" id="SED72479.1"/>
    </source>
</evidence>
<accession>A0A1H5D0L1</accession>
<dbReference type="Proteomes" id="UP000199220">
    <property type="component" value="Unassembled WGS sequence"/>
</dbReference>
<gene>
    <name evidence="2" type="ORF">SAMN04488554_0533</name>
</gene>
<keyword evidence="3" id="KW-1185">Reference proteome</keyword>
<protein>
    <submittedName>
        <fullName evidence="2">Uncharacterized protein</fullName>
    </submittedName>
</protein>
<dbReference type="AlphaFoldDB" id="A0A1H5D0L1"/>
<evidence type="ECO:0000256" key="1">
    <source>
        <dbReference type="SAM" id="MobiDB-lite"/>
    </source>
</evidence>
<dbReference type="EMBL" id="FNTX01000001">
    <property type="protein sequence ID" value="SED72479.1"/>
    <property type="molecule type" value="Genomic_DNA"/>
</dbReference>
<reference evidence="3" key="1">
    <citation type="submission" date="2016-10" db="EMBL/GenBank/DDBJ databases">
        <authorList>
            <person name="Varghese N."/>
            <person name="Submissions S."/>
        </authorList>
    </citation>
    <scope>NUCLEOTIDE SEQUENCE [LARGE SCALE GENOMIC DNA]</scope>
    <source>
        <strain evidence="3">DSM 21368</strain>
    </source>
</reference>
<name>A0A1H5D0L1_9MICO</name>
<feature type="region of interest" description="Disordered" evidence="1">
    <location>
        <begin position="1"/>
        <end position="59"/>
    </location>
</feature>
<sequence>MGPGQPSVGQAEPRFCSPPDDDRFRPEGSDPPEIGSGDDGEMVAGEGRHAASVHRRRRAPLRVPGVLWTKEHRWSPVHDAVLGMSGLGRVVGCA</sequence>
<proteinExistence type="predicted"/>